<dbReference type="Gene3D" id="3.40.190.10">
    <property type="entry name" value="Periplasmic binding protein-like II"/>
    <property type="match status" value="2"/>
</dbReference>
<keyword evidence="2" id="KW-0813">Transport</keyword>
<dbReference type="GO" id="GO:1901982">
    <property type="term" value="F:maltose binding"/>
    <property type="evidence" value="ECO:0007669"/>
    <property type="project" value="TreeGrafter"/>
</dbReference>
<dbReference type="STRING" id="1715691.TA5113_00205"/>
<dbReference type="Proteomes" id="UP000051184">
    <property type="component" value="Unassembled WGS sequence"/>
</dbReference>
<feature type="chain" id="PRO_5006016048" evidence="4">
    <location>
        <begin position="22"/>
        <end position="417"/>
    </location>
</feature>
<dbReference type="GO" id="GO:0015768">
    <property type="term" value="P:maltose transport"/>
    <property type="evidence" value="ECO:0007669"/>
    <property type="project" value="TreeGrafter"/>
</dbReference>
<dbReference type="GO" id="GO:0042956">
    <property type="term" value="P:maltodextrin transmembrane transport"/>
    <property type="evidence" value="ECO:0007669"/>
    <property type="project" value="TreeGrafter"/>
</dbReference>
<proteinExistence type="inferred from homology"/>
<evidence type="ECO:0000313" key="6">
    <source>
        <dbReference type="Proteomes" id="UP000051184"/>
    </source>
</evidence>
<comment type="similarity">
    <text evidence="1">Belongs to the bacterial solute-binding protein 1 family.</text>
</comment>
<dbReference type="PANTHER" id="PTHR30061:SF50">
    <property type="entry name" value="MALTOSE_MALTODEXTRIN-BINDING PERIPLASMIC PROTEIN"/>
    <property type="match status" value="1"/>
</dbReference>
<feature type="signal peptide" evidence="4">
    <location>
        <begin position="1"/>
        <end position="21"/>
    </location>
</feature>
<dbReference type="InterPro" id="IPR006059">
    <property type="entry name" value="SBP"/>
</dbReference>
<gene>
    <name evidence="5" type="primary">msmE_2</name>
    <name evidence="5" type="ORF">TA5114_00586</name>
</gene>
<dbReference type="Pfam" id="PF01547">
    <property type="entry name" value="SBP_bac_1"/>
    <property type="match status" value="1"/>
</dbReference>
<dbReference type="RefSeq" id="WP_058316578.1">
    <property type="nucleotide sequence ID" value="NZ_CYTO01000003.1"/>
</dbReference>
<organism evidence="5 6">
    <name type="scientific">Cognatishimia activa</name>
    <dbReference type="NCBI Taxonomy" id="1715691"/>
    <lineage>
        <taxon>Bacteria</taxon>
        <taxon>Pseudomonadati</taxon>
        <taxon>Pseudomonadota</taxon>
        <taxon>Alphaproteobacteria</taxon>
        <taxon>Rhodobacterales</taxon>
        <taxon>Paracoccaceae</taxon>
        <taxon>Cognatishimia</taxon>
    </lineage>
</organism>
<evidence type="ECO:0000256" key="3">
    <source>
        <dbReference type="ARBA" id="ARBA00022729"/>
    </source>
</evidence>
<keyword evidence="3 4" id="KW-0732">Signal</keyword>
<evidence type="ECO:0000256" key="4">
    <source>
        <dbReference type="SAM" id="SignalP"/>
    </source>
</evidence>
<accession>A0A0N7MB97</accession>
<dbReference type="GO" id="GO:0055052">
    <property type="term" value="C:ATP-binding cassette (ABC) transporter complex, substrate-binding subunit-containing"/>
    <property type="evidence" value="ECO:0007669"/>
    <property type="project" value="TreeGrafter"/>
</dbReference>
<dbReference type="EMBL" id="CYUE01000003">
    <property type="protein sequence ID" value="CUK24800.1"/>
    <property type="molecule type" value="Genomic_DNA"/>
</dbReference>
<reference evidence="6" key="1">
    <citation type="submission" date="2015-09" db="EMBL/GenBank/DDBJ databases">
        <authorList>
            <person name="Rodrigo-Torres Lidia"/>
            <person name="Arahal R.David."/>
        </authorList>
    </citation>
    <scope>NUCLEOTIDE SEQUENCE [LARGE SCALE GENOMIC DNA]</scope>
    <source>
        <strain evidence="6">CECT 5114</strain>
    </source>
</reference>
<name>A0A0N7MB97_9RHOB</name>
<dbReference type="AlphaFoldDB" id="A0A0N7MB97"/>
<dbReference type="SUPFAM" id="SSF53850">
    <property type="entry name" value="Periplasmic binding protein-like II"/>
    <property type="match status" value="1"/>
</dbReference>
<keyword evidence="6" id="KW-1185">Reference proteome</keyword>
<evidence type="ECO:0000256" key="2">
    <source>
        <dbReference type="ARBA" id="ARBA00022448"/>
    </source>
</evidence>
<sequence>MKQGLIAAGLAAAMAATPVIAETEITVLSINRDSTPWKGLYDDVVADFNANNPGVTVTVEYMEDESFKQKLPTLLQSASAPDMFFSWSGGVFYEQAEQGFLQALPDDVVAAWQQDLSPGGMAALSHNGKFYGAPEASQNVAIWYNKDLAAQLGVDPTTIATWDDLLAMVKVAKDGGVTPFVVGGQDKWPLHFFYSFLAMRIMGQDGMTASAAGENGGFNNADWVRAGEEYVRFIEMEPFQNGFMGVKYDGATGLWGDGESLFHLMGDWDLGASRGAASNGGLTNDQMGVIPFPMVEGGKGAVTDTLGGASGFVLTAKAEPEAIDFLKVFMGVEAQKRAASEGVYIPTVPSAGGLVEDTILKQFAAIGGASTYHQLFLDQFFGSSLGGAINDVSAQMATGDITPEAAAELLEETREFQ</sequence>
<evidence type="ECO:0000256" key="1">
    <source>
        <dbReference type="ARBA" id="ARBA00008520"/>
    </source>
</evidence>
<dbReference type="PANTHER" id="PTHR30061">
    <property type="entry name" value="MALTOSE-BINDING PERIPLASMIC PROTEIN"/>
    <property type="match status" value="1"/>
</dbReference>
<evidence type="ECO:0000313" key="5">
    <source>
        <dbReference type="EMBL" id="CUK24800.1"/>
    </source>
</evidence>
<protein>
    <submittedName>
        <fullName evidence="5">Multiple sugar-binding protein</fullName>
    </submittedName>
</protein>